<dbReference type="Gene3D" id="1.50.10.10">
    <property type="match status" value="1"/>
</dbReference>
<feature type="signal peptide" evidence="7">
    <location>
        <begin position="1"/>
        <end position="30"/>
    </location>
</feature>
<keyword evidence="9" id="KW-1185">Reference proteome</keyword>
<evidence type="ECO:0000256" key="3">
    <source>
        <dbReference type="ARBA" id="ARBA00023277"/>
    </source>
</evidence>
<evidence type="ECO:0000256" key="6">
    <source>
        <dbReference type="PROSITE-ProRule" id="PRU10060"/>
    </source>
</evidence>
<gene>
    <name evidence="8" type="primary">celD</name>
    <name evidence="8" type="ORF">MgSA37_02578</name>
</gene>
<keyword evidence="3 6" id="KW-0119">Carbohydrate metabolism</keyword>
<feature type="chain" id="PRO_5047551036" description="Endoglucanase" evidence="7">
    <location>
        <begin position="31"/>
        <end position="596"/>
    </location>
</feature>
<name>A0A120MY42_9SPHI</name>
<dbReference type="PROSITE" id="PS00698">
    <property type="entry name" value="GH9_3"/>
    <property type="match status" value="1"/>
</dbReference>
<keyword evidence="4 6" id="KW-0326">Glycosidase</keyword>
<evidence type="ECO:0000256" key="1">
    <source>
        <dbReference type="ARBA" id="ARBA00007072"/>
    </source>
</evidence>
<dbReference type="InterPro" id="IPR012341">
    <property type="entry name" value="6hp_glycosidase-like_sf"/>
</dbReference>
<dbReference type="SUPFAM" id="SSF48208">
    <property type="entry name" value="Six-hairpin glycosidases"/>
    <property type="match status" value="1"/>
</dbReference>
<keyword evidence="2 6" id="KW-0378">Hydrolase</keyword>
<dbReference type="Pfam" id="PF00759">
    <property type="entry name" value="Glyco_hydro_9"/>
    <property type="match status" value="1"/>
</dbReference>
<protein>
    <recommendedName>
        <fullName evidence="7">Endoglucanase</fullName>
        <ecNumber evidence="7">3.2.1.4</ecNumber>
    </recommendedName>
</protein>
<dbReference type="InterPro" id="IPR008928">
    <property type="entry name" value="6-hairpin_glycosidase_sf"/>
</dbReference>
<comment type="similarity">
    <text evidence="1 6 7">Belongs to the glycosyl hydrolase 9 (cellulase E) family.</text>
</comment>
<dbReference type="InterPro" id="IPR033126">
    <property type="entry name" value="Glyco_hydro_9_Asp/Glu_AS"/>
</dbReference>
<keyword evidence="5 6" id="KW-0624">Polysaccharide degradation</keyword>
<dbReference type="PANTHER" id="PTHR22298">
    <property type="entry name" value="ENDO-1,4-BETA-GLUCANASE"/>
    <property type="match status" value="1"/>
</dbReference>
<comment type="catalytic activity">
    <reaction evidence="7">
        <text>Endohydrolysis of (1-&gt;4)-beta-D-glucosidic linkages in cellulose, lichenin and cereal beta-D-glucans.</text>
        <dbReference type="EC" id="3.2.1.4"/>
    </reaction>
</comment>
<accession>A0A120MY42</accession>
<feature type="active site" evidence="6">
    <location>
        <position position="562"/>
    </location>
</feature>
<keyword evidence="7" id="KW-0136">Cellulose degradation</keyword>
<organism evidence="8 9">
    <name type="scientific">Mucilaginibacter gotjawali</name>
    <dbReference type="NCBI Taxonomy" id="1550579"/>
    <lineage>
        <taxon>Bacteria</taxon>
        <taxon>Pseudomonadati</taxon>
        <taxon>Bacteroidota</taxon>
        <taxon>Sphingobacteriia</taxon>
        <taxon>Sphingobacteriales</taxon>
        <taxon>Sphingobacteriaceae</taxon>
        <taxon>Mucilaginibacter</taxon>
    </lineage>
</organism>
<dbReference type="InterPro" id="IPR014756">
    <property type="entry name" value="Ig_E-set"/>
</dbReference>
<evidence type="ECO:0000313" key="9">
    <source>
        <dbReference type="Proteomes" id="UP000218263"/>
    </source>
</evidence>
<dbReference type="Pfam" id="PF02927">
    <property type="entry name" value="CelD_N"/>
    <property type="match status" value="1"/>
</dbReference>
<dbReference type="KEGG" id="mgot:MgSA37_02578"/>
<dbReference type="EC" id="3.2.1.4" evidence="7"/>
<feature type="active site" evidence="6">
    <location>
        <position position="571"/>
    </location>
</feature>
<keyword evidence="7" id="KW-0732">Signal</keyword>
<evidence type="ECO:0000313" key="8">
    <source>
        <dbReference type="EMBL" id="BAU54402.1"/>
    </source>
</evidence>
<dbReference type="AlphaFoldDB" id="A0A120MY42"/>
<dbReference type="OrthoDB" id="9808897at2"/>
<evidence type="ECO:0000256" key="2">
    <source>
        <dbReference type="ARBA" id="ARBA00022801"/>
    </source>
</evidence>
<dbReference type="SUPFAM" id="SSF81296">
    <property type="entry name" value="E set domains"/>
    <property type="match status" value="1"/>
</dbReference>
<evidence type="ECO:0000256" key="4">
    <source>
        <dbReference type="ARBA" id="ARBA00023295"/>
    </source>
</evidence>
<dbReference type="Proteomes" id="UP000218263">
    <property type="component" value="Chromosome"/>
</dbReference>
<dbReference type="RefSeq" id="WP_096352336.1">
    <property type="nucleotide sequence ID" value="NZ_AP017313.1"/>
</dbReference>
<evidence type="ECO:0000256" key="7">
    <source>
        <dbReference type="RuleBase" id="RU361166"/>
    </source>
</evidence>
<dbReference type="InterPro" id="IPR001701">
    <property type="entry name" value="Glyco_hydro_9"/>
</dbReference>
<dbReference type="Gene3D" id="2.60.40.10">
    <property type="entry name" value="Immunoglobulins"/>
    <property type="match status" value="1"/>
</dbReference>
<reference evidence="8 9" key="1">
    <citation type="submission" date="2015-12" db="EMBL/GenBank/DDBJ databases">
        <title>Genome sequence of Mucilaginibacter gotjawali.</title>
        <authorList>
            <person name="Lee J.S."/>
            <person name="Lee K.C."/>
            <person name="Kim K.K."/>
            <person name="Lee B.W."/>
        </authorList>
    </citation>
    <scope>NUCLEOTIDE SEQUENCE [LARGE SCALE GENOMIC DNA]</scope>
    <source>
        <strain evidence="8 9">SA3-7</strain>
    </source>
</reference>
<evidence type="ECO:0000256" key="5">
    <source>
        <dbReference type="ARBA" id="ARBA00023326"/>
    </source>
</evidence>
<dbReference type="GO" id="GO:0030245">
    <property type="term" value="P:cellulose catabolic process"/>
    <property type="evidence" value="ECO:0007669"/>
    <property type="project" value="UniProtKB-KW"/>
</dbReference>
<dbReference type="InterPro" id="IPR004197">
    <property type="entry name" value="Cellulase_Ig-like"/>
</dbReference>
<dbReference type="EMBL" id="AP017313">
    <property type="protein sequence ID" value="BAU54402.1"/>
    <property type="molecule type" value="Genomic_DNA"/>
</dbReference>
<sequence>MSSTCSPKYRINPCLLILLAILSFFQRSSAQQVAQNGASSIRLNQIGFYPDAPKIAIVLGGRDSVFYIQTPEKKTVFSGELKQSVKPDFAGNKTLIADFSSYQIPGKYVLFVPGIGYSYPFEINKSVLKSVAYASIKAYYYMRASIPLKEKYAGKWHRAEGHPDTNVIVHPSAATGKRLAGTVISSPRGWYDAGDYNKYIVNSGISTSTLLSLYEDFPAYIKTVKLNIPESGNHIPDVLNEVLWNLRWMLTMQDPNDGGVYHKLTNAAFDKFEMPDKAIAPRYVVQKGTAATLDFAAVMAQASRIFVKFPGELPGLSDSCISAANKAWEWAVANPNVIYNQDAMNQKFGPQITTGGYGDWNFSDEFIWAASELYVTTREARFIKDINLMPDAKMPLPAWNQVRLLGYYALLKNTRTASAGVRKELPGLKKRLLAFADSLIKGADETAYETVMDKSTRNFIWGSNSVAANQGVALIQAYMVSNDPKYLRFALANLDYILGRNGTGYAYVTGYGSKTPMHPHHRPSSSDGIAEPIPGLLAGGPNPGMQDHIKVPSIVPDEAYIDDEQAYAVNEIAINWNAPLAYLANALEALQSKLKP</sequence>
<proteinExistence type="inferred from homology"/>
<dbReference type="CDD" id="cd02850">
    <property type="entry name" value="E_set_Cellulase_N"/>
    <property type="match status" value="1"/>
</dbReference>
<dbReference type="GO" id="GO:0008810">
    <property type="term" value="F:cellulase activity"/>
    <property type="evidence" value="ECO:0007669"/>
    <property type="project" value="UniProtKB-EC"/>
</dbReference>
<dbReference type="InterPro" id="IPR013783">
    <property type="entry name" value="Ig-like_fold"/>
</dbReference>